<name>A0AAN8WKK7_HALRR</name>
<reference evidence="8 9" key="1">
    <citation type="submission" date="2023-11" db="EMBL/GenBank/DDBJ databases">
        <title>Halocaridina rubra genome assembly.</title>
        <authorList>
            <person name="Smith C."/>
        </authorList>
    </citation>
    <scope>NUCLEOTIDE SEQUENCE [LARGE SCALE GENOMIC DNA]</scope>
    <source>
        <strain evidence="8">EP-1</strain>
        <tissue evidence="8">Whole</tissue>
    </source>
</reference>
<dbReference type="SUPFAM" id="SSF48726">
    <property type="entry name" value="Immunoglobulin"/>
    <property type="match status" value="2"/>
</dbReference>
<dbReference type="EMBL" id="JAXCGZ010021085">
    <property type="protein sequence ID" value="KAK7060081.1"/>
    <property type="molecule type" value="Genomic_DNA"/>
</dbReference>
<evidence type="ECO:0000256" key="3">
    <source>
        <dbReference type="ARBA" id="ARBA00023157"/>
    </source>
</evidence>
<protein>
    <recommendedName>
        <fullName evidence="7">Ig-like domain-containing protein</fullName>
    </recommendedName>
</protein>
<evidence type="ECO:0000256" key="5">
    <source>
        <dbReference type="ARBA" id="ARBA00023319"/>
    </source>
</evidence>
<organism evidence="8 9">
    <name type="scientific">Halocaridina rubra</name>
    <name type="common">Hawaiian red shrimp</name>
    <dbReference type="NCBI Taxonomy" id="373956"/>
    <lineage>
        <taxon>Eukaryota</taxon>
        <taxon>Metazoa</taxon>
        <taxon>Ecdysozoa</taxon>
        <taxon>Arthropoda</taxon>
        <taxon>Crustacea</taxon>
        <taxon>Multicrustacea</taxon>
        <taxon>Malacostraca</taxon>
        <taxon>Eumalacostraca</taxon>
        <taxon>Eucarida</taxon>
        <taxon>Decapoda</taxon>
        <taxon>Pleocyemata</taxon>
        <taxon>Caridea</taxon>
        <taxon>Atyoidea</taxon>
        <taxon>Atyidae</taxon>
        <taxon>Halocaridina</taxon>
    </lineage>
</organism>
<dbReference type="GO" id="GO:0098609">
    <property type="term" value="P:cell-cell adhesion"/>
    <property type="evidence" value="ECO:0007669"/>
    <property type="project" value="TreeGrafter"/>
</dbReference>
<evidence type="ECO:0000313" key="8">
    <source>
        <dbReference type="EMBL" id="KAK7060081.1"/>
    </source>
</evidence>
<evidence type="ECO:0000256" key="6">
    <source>
        <dbReference type="SAM" id="SignalP"/>
    </source>
</evidence>
<dbReference type="Pfam" id="PF13927">
    <property type="entry name" value="Ig_3"/>
    <property type="match status" value="1"/>
</dbReference>
<keyword evidence="6" id="KW-0732">Signal</keyword>
<keyword evidence="9" id="KW-1185">Reference proteome</keyword>
<dbReference type="SMART" id="SM00409">
    <property type="entry name" value="IG"/>
    <property type="match status" value="1"/>
</dbReference>
<gene>
    <name evidence="8" type="ORF">SK128_016055</name>
</gene>
<dbReference type="CDD" id="cd00096">
    <property type="entry name" value="Ig"/>
    <property type="match status" value="1"/>
</dbReference>
<evidence type="ECO:0000256" key="4">
    <source>
        <dbReference type="ARBA" id="ARBA00023180"/>
    </source>
</evidence>
<keyword evidence="2" id="KW-0472">Membrane</keyword>
<dbReference type="GO" id="GO:0005911">
    <property type="term" value="C:cell-cell junction"/>
    <property type="evidence" value="ECO:0007669"/>
    <property type="project" value="TreeGrafter"/>
</dbReference>
<accession>A0AAN8WKK7</accession>
<comment type="caution">
    <text evidence="8">The sequence shown here is derived from an EMBL/GenBank/DDBJ whole genome shotgun (WGS) entry which is preliminary data.</text>
</comment>
<dbReference type="Proteomes" id="UP001381693">
    <property type="component" value="Unassembled WGS sequence"/>
</dbReference>
<dbReference type="PANTHER" id="PTHR11640">
    <property type="entry name" value="NEPHRIN"/>
    <property type="match status" value="1"/>
</dbReference>
<dbReference type="GO" id="GO:0050839">
    <property type="term" value="F:cell adhesion molecule binding"/>
    <property type="evidence" value="ECO:0007669"/>
    <property type="project" value="TreeGrafter"/>
</dbReference>
<dbReference type="InterPro" id="IPR051275">
    <property type="entry name" value="Cell_adhesion_signaling"/>
</dbReference>
<dbReference type="AlphaFoldDB" id="A0AAN8WKK7"/>
<feature type="domain" description="Ig-like" evidence="7">
    <location>
        <begin position="61"/>
        <end position="165"/>
    </location>
</feature>
<dbReference type="InterPro" id="IPR013162">
    <property type="entry name" value="CD80_C2-set"/>
</dbReference>
<dbReference type="Pfam" id="PF08205">
    <property type="entry name" value="C2-set_2"/>
    <property type="match status" value="1"/>
</dbReference>
<dbReference type="SMART" id="SM00408">
    <property type="entry name" value="IGc2"/>
    <property type="match status" value="1"/>
</dbReference>
<dbReference type="InterPro" id="IPR013783">
    <property type="entry name" value="Ig-like_fold"/>
</dbReference>
<feature type="chain" id="PRO_5042991940" description="Ig-like domain-containing protein" evidence="6">
    <location>
        <begin position="16"/>
        <end position="265"/>
    </location>
</feature>
<dbReference type="GO" id="GO:0005886">
    <property type="term" value="C:plasma membrane"/>
    <property type="evidence" value="ECO:0007669"/>
    <property type="project" value="TreeGrafter"/>
</dbReference>
<keyword evidence="5" id="KW-0393">Immunoglobulin domain</keyword>
<feature type="domain" description="Ig-like" evidence="7">
    <location>
        <begin position="172"/>
        <end position="264"/>
    </location>
</feature>
<evidence type="ECO:0000313" key="9">
    <source>
        <dbReference type="Proteomes" id="UP001381693"/>
    </source>
</evidence>
<evidence type="ECO:0000256" key="2">
    <source>
        <dbReference type="ARBA" id="ARBA00023136"/>
    </source>
</evidence>
<sequence length="265" mass="28792">MEKLWVSVCLGGVLTAEILEETNENQVAEIKDRLSSVEGLEEEDEDTELGGGMGGSAIQLPGHEGLQYFATQPSTQTAVAGSTVVLPCRVVNKVGQLQWTKNGFGLGTERELYGFSRYTMIGSDDEGDFSLRIKPVLLEDDAYYQCQVSAGVGIPGIRSPPARLTVYMPPEPPVVIPPKIKTTAGMPVVLECISRGGRPPPEILWIDDSVRNTIQDGNAITTEKMQDGKRVIMTSQLSFTPQRSHHNSTLTCLTSHQALTSPFSK</sequence>
<comment type="subcellular location">
    <subcellularLocation>
        <location evidence="1">Membrane</location>
        <topology evidence="1">Single-pass type I membrane protein</topology>
    </subcellularLocation>
</comment>
<keyword evidence="3" id="KW-1015">Disulfide bond</keyword>
<dbReference type="Gene3D" id="2.60.40.10">
    <property type="entry name" value="Immunoglobulins"/>
    <property type="match status" value="2"/>
</dbReference>
<proteinExistence type="predicted"/>
<dbReference type="InterPro" id="IPR007110">
    <property type="entry name" value="Ig-like_dom"/>
</dbReference>
<evidence type="ECO:0000256" key="1">
    <source>
        <dbReference type="ARBA" id="ARBA00004479"/>
    </source>
</evidence>
<keyword evidence="4" id="KW-0325">Glycoprotein</keyword>
<dbReference type="PROSITE" id="PS50835">
    <property type="entry name" value="IG_LIKE"/>
    <property type="match status" value="2"/>
</dbReference>
<dbReference type="InterPro" id="IPR003599">
    <property type="entry name" value="Ig_sub"/>
</dbReference>
<evidence type="ECO:0000259" key="7">
    <source>
        <dbReference type="PROSITE" id="PS50835"/>
    </source>
</evidence>
<dbReference type="InterPro" id="IPR036179">
    <property type="entry name" value="Ig-like_dom_sf"/>
</dbReference>
<dbReference type="InterPro" id="IPR003598">
    <property type="entry name" value="Ig_sub2"/>
</dbReference>
<dbReference type="PANTHER" id="PTHR11640:SF31">
    <property type="entry name" value="IRREGULAR CHIASM C-ROUGHEST PROTEIN-RELATED"/>
    <property type="match status" value="1"/>
</dbReference>
<feature type="signal peptide" evidence="6">
    <location>
        <begin position="1"/>
        <end position="15"/>
    </location>
</feature>